<evidence type="ECO:0000313" key="1">
    <source>
        <dbReference type="EMBL" id="GFY75068.1"/>
    </source>
</evidence>
<dbReference type="AlphaFoldDB" id="A0A8X6YMF3"/>
<protein>
    <submittedName>
        <fullName evidence="1">Uncharacterized protein</fullName>
    </submittedName>
</protein>
<keyword evidence="2" id="KW-1185">Reference proteome</keyword>
<dbReference type="EMBL" id="BMAV01021122">
    <property type="protein sequence ID" value="GFY75068.1"/>
    <property type="molecule type" value="Genomic_DNA"/>
</dbReference>
<dbReference type="Proteomes" id="UP000886998">
    <property type="component" value="Unassembled WGS sequence"/>
</dbReference>
<gene>
    <name evidence="1" type="ORF">TNIN_184631</name>
</gene>
<reference evidence="1" key="1">
    <citation type="submission" date="2020-08" db="EMBL/GenBank/DDBJ databases">
        <title>Multicomponent nature underlies the extraordinary mechanical properties of spider dragline silk.</title>
        <authorList>
            <person name="Kono N."/>
            <person name="Nakamura H."/>
            <person name="Mori M."/>
            <person name="Yoshida Y."/>
            <person name="Ohtoshi R."/>
            <person name="Malay A.D."/>
            <person name="Moran D.A.P."/>
            <person name="Tomita M."/>
            <person name="Numata K."/>
            <person name="Arakawa K."/>
        </authorList>
    </citation>
    <scope>NUCLEOTIDE SEQUENCE</scope>
</reference>
<name>A0A8X6YMF3_9ARAC</name>
<comment type="caution">
    <text evidence="1">The sequence shown here is derived from an EMBL/GenBank/DDBJ whole genome shotgun (WGS) entry which is preliminary data.</text>
</comment>
<accession>A0A8X6YMF3</accession>
<evidence type="ECO:0000313" key="2">
    <source>
        <dbReference type="Proteomes" id="UP000886998"/>
    </source>
</evidence>
<sequence>MVGCFPDVLTLRVIGSKAFSSQYSPNRHVALICGGGYSPRDRLRLLFEFPQHMLCMFWCPRPPGMPCVVHPTD</sequence>
<organism evidence="1 2">
    <name type="scientific">Trichonephila inaurata madagascariensis</name>
    <dbReference type="NCBI Taxonomy" id="2747483"/>
    <lineage>
        <taxon>Eukaryota</taxon>
        <taxon>Metazoa</taxon>
        <taxon>Ecdysozoa</taxon>
        <taxon>Arthropoda</taxon>
        <taxon>Chelicerata</taxon>
        <taxon>Arachnida</taxon>
        <taxon>Araneae</taxon>
        <taxon>Araneomorphae</taxon>
        <taxon>Entelegynae</taxon>
        <taxon>Araneoidea</taxon>
        <taxon>Nephilidae</taxon>
        <taxon>Trichonephila</taxon>
        <taxon>Trichonephila inaurata</taxon>
    </lineage>
</organism>
<proteinExistence type="predicted"/>